<feature type="transmembrane region" description="Helical" evidence="1">
    <location>
        <begin position="12"/>
        <end position="33"/>
    </location>
</feature>
<name>A0ABP1RA39_9HEXA</name>
<keyword evidence="1" id="KW-0472">Membrane</keyword>
<proteinExistence type="predicted"/>
<dbReference type="Proteomes" id="UP001642540">
    <property type="component" value="Unassembled WGS sequence"/>
</dbReference>
<comment type="caution">
    <text evidence="2">The sequence shown here is derived from an EMBL/GenBank/DDBJ whole genome shotgun (WGS) entry which is preliminary data.</text>
</comment>
<feature type="transmembrane region" description="Helical" evidence="1">
    <location>
        <begin position="150"/>
        <end position="173"/>
    </location>
</feature>
<organism evidence="2 3">
    <name type="scientific">Orchesella dallaii</name>
    <dbReference type="NCBI Taxonomy" id="48710"/>
    <lineage>
        <taxon>Eukaryota</taxon>
        <taxon>Metazoa</taxon>
        <taxon>Ecdysozoa</taxon>
        <taxon>Arthropoda</taxon>
        <taxon>Hexapoda</taxon>
        <taxon>Collembola</taxon>
        <taxon>Entomobryomorpha</taxon>
        <taxon>Entomobryoidea</taxon>
        <taxon>Orchesellidae</taxon>
        <taxon>Orchesellinae</taxon>
        <taxon>Orchesella</taxon>
    </lineage>
</organism>
<gene>
    <name evidence="2" type="ORF">ODALV1_LOCUS20544</name>
</gene>
<evidence type="ECO:0008006" key="4">
    <source>
        <dbReference type="Google" id="ProtNLM"/>
    </source>
</evidence>
<feature type="transmembrane region" description="Helical" evidence="1">
    <location>
        <begin position="53"/>
        <end position="83"/>
    </location>
</feature>
<accession>A0ABP1RA39</accession>
<reference evidence="2 3" key="1">
    <citation type="submission" date="2024-08" db="EMBL/GenBank/DDBJ databases">
        <authorList>
            <person name="Cucini C."/>
            <person name="Frati F."/>
        </authorList>
    </citation>
    <scope>NUCLEOTIDE SEQUENCE [LARGE SCALE GENOMIC DNA]</scope>
</reference>
<feature type="transmembrane region" description="Helical" evidence="1">
    <location>
        <begin position="95"/>
        <end position="116"/>
    </location>
</feature>
<evidence type="ECO:0000313" key="2">
    <source>
        <dbReference type="EMBL" id="CAL8124274.1"/>
    </source>
</evidence>
<protein>
    <recommendedName>
        <fullName evidence="4">DUF4149 domain-containing protein</fullName>
    </recommendedName>
</protein>
<keyword evidence="3" id="KW-1185">Reference proteome</keyword>
<keyword evidence="1" id="KW-0812">Transmembrane</keyword>
<evidence type="ECO:0000256" key="1">
    <source>
        <dbReference type="SAM" id="Phobius"/>
    </source>
</evidence>
<dbReference type="EMBL" id="CAXLJM020000068">
    <property type="protein sequence ID" value="CAL8124274.1"/>
    <property type="molecule type" value="Genomic_DNA"/>
</dbReference>
<keyword evidence="1" id="KW-1133">Transmembrane helix</keyword>
<sequence length="185" mass="20716">MSNMWFQIVFKSVVFCTLITSLFYLGTLSWLVGEVVKNHGADNPDHNITLSDSTLFVVELSCGGIGLFAVLCQAIGSLTLLFNCGDYQKTHSNRWAIAQMLLLVIVLLAYFLPFAFSDSGGHNSSSQFLHKVNSHIQDARIMELHRPMHLIIWAFATHFIADILAVLIVVLLWRCAKQQGYTAVR</sequence>
<evidence type="ECO:0000313" key="3">
    <source>
        <dbReference type="Proteomes" id="UP001642540"/>
    </source>
</evidence>